<keyword evidence="1" id="KW-0175">Coiled coil</keyword>
<keyword evidence="3" id="KW-1185">Reference proteome</keyword>
<dbReference type="EMBL" id="CP003940">
    <property type="protein sequence ID" value="AFZ46954.1"/>
    <property type="molecule type" value="Genomic_DNA"/>
</dbReference>
<dbReference type="Proteomes" id="UP000010483">
    <property type="component" value="Chromosome"/>
</dbReference>
<evidence type="ECO:0000313" key="2">
    <source>
        <dbReference type="EMBL" id="AFZ46954.1"/>
    </source>
</evidence>
<organism evidence="2 3">
    <name type="scientific">Cyanobacterium stanieri (strain ATCC 29140 / PCC 7202)</name>
    <dbReference type="NCBI Taxonomy" id="292563"/>
    <lineage>
        <taxon>Bacteria</taxon>
        <taxon>Bacillati</taxon>
        <taxon>Cyanobacteriota</taxon>
        <taxon>Cyanophyceae</taxon>
        <taxon>Oscillatoriophycideae</taxon>
        <taxon>Chroococcales</taxon>
        <taxon>Geminocystaceae</taxon>
        <taxon>Cyanobacterium</taxon>
    </lineage>
</organism>
<dbReference type="eggNOG" id="ENOG50330B3">
    <property type="taxonomic scope" value="Bacteria"/>
</dbReference>
<dbReference type="KEGG" id="csn:Cyast_0982"/>
<proteinExistence type="predicted"/>
<sequence length="105" mass="12642">MENQEIKYQELQEKIDFINKEIKELAESCEGDCLQLLQVLRQLEATHRNINEQFLSPALPTNRHRLYLLVRHMEEVGGWPYIPRMRLKSFCENLLREEEEKQAEE</sequence>
<gene>
    <name evidence="2" type="ordered locus">Cyast_0982</name>
</gene>
<accession>K9YJB3</accession>
<reference evidence="3" key="1">
    <citation type="journal article" date="2013" name="Proc. Natl. Acad. Sci. U.S.A.">
        <title>Improving the coverage of the cyanobacterial phylum using diversity-driven genome sequencing.</title>
        <authorList>
            <person name="Shih P.M."/>
            <person name="Wu D."/>
            <person name="Latifi A."/>
            <person name="Axen S.D."/>
            <person name="Fewer D.P."/>
            <person name="Talla E."/>
            <person name="Calteau A."/>
            <person name="Cai F."/>
            <person name="Tandeau de Marsac N."/>
            <person name="Rippka R."/>
            <person name="Herdman M."/>
            <person name="Sivonen K."/>
            <person name="Coursin T."/>
            <person name="Laurent T."/>
            <person name="Goodwin L."/>
            <person name="Nolan M."/>
            <person name="Davenport K.W."/>
            <person name="Han C.S."/>
            <person name="Rubin E.M."/>
            <person name="Eisen J.A."/>
            <person name="Woyke T."/>
            <person name="Gugger M."/>
            <person name="Kerfeld C.A."/>
        </authorList>
    </citation>
    <scope>NUCLEOTIDE SEQUENCE [LARGE SCALE GENOMIC DNA]</scope>
    <source>
        <strain evidence="3">ATCC 29140 / PCC 7202</strain>
    </source>
</reference>
<protein>
    <submittedName>
        <fullName evidence="2">Uncharacterized protein</fullName>
    </submittedName>
</protein>
<dbReference type="AlphaFoldDB" id="K9YJB3"/>
<dbReference type="BioCyc" id="CSTA292563:G1353-990-MONOMER"/>
<dbReference type="HOGENOM" id="CLU_151356_0_0_3"/>
<dbReference type="STRING" id="292563.Cyast_0982"/>
<feature type="coiled-coil region" evidence="1">
    <location>
        <begin position="1"/>
        <end position="53"/>
    </location>
</feature>
<name>K9YJB3_CYASC</name>
<evidence type="ECO:0000313" key="3">
    <source>
        <dbReference type="Proteomes" id="UP000010483"/>
    </source>
</evidence>
<evidence type="ECO:0000256" key="1">
    <source>
        <dbReference type="SAM" id="Coils"/>
    </source>
</evidence>